<dbReference type="Proteomes" id="UP000266743">
    <property type="component" value="Chromosome 11"/>
</dbReference>
<reference evidence="2" key="1">
    <citation type="submission" date="2018-09" db="EMBL/GenBank/DDBJ databases">
        <title>whole genome sequence of T. equiperdum IVM-t1 strain.</title>
        <authorList>
            <person name="Suganuma K."/>
        </authorList>
    </citation>
    <scope>NUCLEOTIDE SEQUENCE [LARGE SCALE GENOMIC DNA]</scope>
    <source>
        <strain evidence="2">IVM-t1</strain>
    </source>
</reference>
<evidence type="ECO:0000256" key="1">
    <source>
        <dbReference type="SAM" id="MobiDB-lite"/>
    </source>
</evidence>
<evidence type="ECO:0000313" key="2">
    <source>
        <dbReference type="EMBL" id="RHW68483.1"/>
    </source>
</evidence>
<name>A0A3L6KVR8_9TRYP</name>
<organism evidence="2">
    <name type="scientific">Trypanosoma brucei equiperdum</name>
    <dbReference type="NCBI Taxonomy" id="630700"/>
    <lineage>
        <taxon>Eukaryota</taxon>
        <taxon>Discoba</taxon>
        <taxon>Euglenozoa</taxon>
        <taxon>Kinetoplastea</taxon>
        <taxon>Metakinetoplastina</taxon>
        <taxon>Trypanosomatida</taxon>
        <taxon>Trypanosomatidae</taxon>
        <taxon>Trypanosoma</taxon>
    </lineage>
</organism>
<sequence>MAAHDEGSTAESFIKNFFSVLDGHEASPAYDGEKQQCEDAGGPLLHAKQRKTLEDILPVWVRLLSSPSLSNPQWVADTNRLRPRVSGHTRADPFLTGAMADGWFNLSHLAPVVTPWAHPRPPEAAARCRVLRHLQRRYESAGRQTFVEELLKILRERVGGMRKTIRREDLTYAMEQIVAVTAGDVRVKEEGDDKWQDDRKPTEIPVELLADVLFSEWCSVAEGDASFTSTSVPLHVVEADLNTYKKAERIGCDDRGKSLGVSEVNYNSNNFSATVGTLSALACASPMTSKASPQADAKQPLPPDRSKKRPRDYDDDDDDEWEDDSEDGDEWENTSTTAVGGCAFKTFIANSTSTFDVPLASVVLSLYDVSSNTDSGHCGEVAPHVTQARCETYYRRGQFQWFVLGESKRHRSMLESKVKNR</sequence>
<feature type="region of interest" description="Disordered" evidence="1">
    <location>
        <begin position="289"/>
        <end position="335"/>
    </location>
</feature>
<dbReference type="AlphaFoldDB" id="A0A3L6KVR8"/>
<feature type="compositionally biased region" description="Acidic residues" evidence="1">
    <location>
        <begin position="313"/>
        <end position="332"/>
    </location>
</feature>
<dbReference type="EMBL" id="QSBY01000011">
    <property type="protein sequence ID" value="RHW68483.1"/>
    <property type="molecule type" value="Genomic_DNA"/>
</dbReference>
<accession>A0A3L6KVR8</accession>
<gene>
    <name evidence="2" type="ORF">DPX39_110111500</name>
</gene>
<protein>
    <submittedName>
        <fullName evidence="2">Uncharacterized protein</fullName>
    </submittedName>
</protein>
<proteinExistence type="predicted"/>
<comment type="caution">
    <text evidence="2">The sequence shown here is derived from an EMBL/GenBank/DDBJ whole genome shotgun (WGS) entry which is preliminary data.</text>
</comment>